<dbReference type="EMBL" id="CP000352">
    <property type="protein sequence ID" value="ABF09106.1"/>
    <property type="molecule type" value="Genomic_DNA"/>
</dbReference>
<dbReference type="InterPro" id="IPR035965">
    <property type="entry name" value="PAS-like_dom_sf"/>
</dbReference>
<dbReference type="Pfam" id="PF00672">
    <property type="entry name" value="HAMP"/>
    <property type="match status" value="1"/>
</dbReference>
<dbReference type="InterPro" id="IPR000160">
    <property type="entry name" value="GGDEF_dom"/>
</dbReference>
<dbReference type="eggNOG" id="COG2199">
    <property type="taxonomic scope" value="Bacteria"/>
</dbReference>
<dbReference type="SMART" id="SM00091">
    <property type="entry name" value="PAS"/>
    <property type="match status" value="1"/>
</dbReference>
<dbReference type="PROSITE" id="PS50887">
    <property type="entry name" value="GGDEF"/>
    <property type="match status" value="1"/>
</dbReference>
<accession>Q1LL70</accession>
<keyword evidence="1" id="KW-0812">Transmembrane</keyword>
<dbReference type="STRING" id="266264.Rmet_2227"/>
<sequence>MRHSLKYRMAIAAAIVVTLVFVARAGISQWYAYGRLNDLVQSQQDTLVRLVANQLDEKLESRAVVLRRLARNLSPVLDAPSARLRQLATDTIDIPEQFNAVFMAWPDGTLAFSTAVPDGVKMMISDRDYFKEILRGSPFVVSDLLQGKHSAAPGVILAVPLRGAKGELRAVVGGILNLSADNFLRELAGSRIGLTGFYCLVSAGPNPRYAMHPDSAKVLAPARASGDSCGAERPASRWEALEPQQPVVARHLLASNGWEVISVLPAKEAYGPLLEARQHAIVIGVVSLIFAAALMWMTIRFLLAPLEHLHRAVRQLATRPSAVADLLVNREDEIGELAGAFCEVMQQLSEREAALKAANDSAAASEKRFVAIANHVPEFVAFIDASERFAFVNQAYARHYGLPADQITGLSVRELWGTPDYVANKPYLERARTGEVVTFTRETSDGTAREITYQPAWNDTQDVLTGLHMFARDVTGERLKLRTLEAQTLSDHLTGLLNRKGFDRRLQEAMARADSADHGAALLLVDLDDFKAVNDSYGHPVGDRLLVAFAERLRTCVRSGDAVARIGGDEFAIILEHITTPSIVERIGHAVVHAALRPFTIDGQTLVSTCSVGSAIHQSGQSASVSELFIRADMALYDAKRHGKACYSATGPNKATDIAPHA</sequence>
<dbReference type="CDD" id="cd01949">
    <property type="entry name" value="GGDEF"/>
    <property type="match status" value="1"/>
</dbReference>
<evidence type="ECO:0000259" key="4">
    <source>
        <dbReference type="PROSITE" id="PS50887"/>
    </source>
</evidence>
<dbReference type="NCBIfam" id="TIGR00229">
    <property type="entry name" value="sensory_box"/>
    <property type="match status" value="1"/>
</dbReference>
<dbReference type="Gene3D" id="6.10.340.10">
    <property type="match status" value="1"/>
</dbReference>
<organism evidence="5 6">
    <name type="scientific">Cupriavidus metallidurans (strain ATCC 43123 / DSM 2839 / NBRC 102507 / CH34)</name>
    <name type="common">Ralstonia metallidurans</name>
    <dbReference type="NCBI Taxonomy" id="266264"/>
    <lineage>
        <taxon>Bacteria</taxon>
        <taxon>Pseudomonadati</taxon>
        <taxon>Pseudomonadota</taxon>
        <taxon>Betaproteobacteria</taxon>
        <taxon>Burkholderiales</taxon>
        <taxon>Burkholderiaceae</taxon>
        <taxon>Cupriavidus</taxon>
    </lineage>
</organism>
<feature type="domain" description="PAS" evidence="2">
    <location>
        <begin position="365"/>
        <end position="435"/>
    </location>
</feature>
<feature type="domain" description="HAMP" evidence="3">
    <location>
        <begin position="300"/>
        <end position="353"/>
    </location>
</feature>
<dbReference type="Gene3D" id="3.30.70.270">
    <property type="match status" value="1"/>
</dbReference>
<keyword evidence="6" id="KW-1185">Reference proteome</keyword>
<dbReference type="InterPro" id="IPR003660">
    <property type="entry name" value="HAMP_dom"/>
</dbReference>
<keyword evidence="1" id="KW-0472">Membrane</keyword>
<protein>
    <submittedName>
        <fullName evidence="5">Signal transduction protein (GGDEF domain)</fullName>
    </submittedName>
</protein>
<evidence type="ECO:0000259" key="3">
    <source>
        <dbReference type="PROSITE" id="PS50885"/>
    </source>
</evidence>
<dbReference type="HOGENOM" id="CLU_000445_134_1_4"/>
<feature type="domain" description="GGDEF" evidence="4">
    <location>
        <begin position="518"/>
        <end position="652"/>
    </location>
</feature>
<dbReference type="SUPFAM" id="SSF55073">
    <property type="entry name" value="Nucleotide cyclase"/>
    <property type="match status" value="1"/>
</dbReference>
<dbReference type="InterPro" id="IPR052155">
    <property type="entry name" value="Biofilm_reg_signaling"/>
</dbReference>
<evidence type="ECO:0000313" key="5">
    <source>
        <dbReference type="EMBL" id="ABF09106.1"/>
    </source>
</evidence>
<dbReference type="Gene3D" id="3.30.450.20">
    <property type="entry name" value="PAS domain"/>
    <property type="match status" value="2"/>
</dbReference>
<dbReference type="eggNOG" id="COG5000">
    <property type="taxonomic scope" value="Bacteria"/>
</dbReference>
<proteinExistence type="predicted"/>
<dbReference type="SUPFAM" id="SSF158472">
    <property type="entry name" value="HAMP domain-like"/>
    <property type="match status" value="1"/>
</dbReference>
<dbReference type="InterPro" id="IPR000014">
    <property type="entry name" value="PAS"/>
</dbReference>
<evidence type="ECO:0000259" key="2">
    <source>
        <dbReference type="PROSITE" id="PS50112"/>
    </source>
</evidence>
<dbReference type="SMART" id="SM00267">
    <property type="entry name" value="GGDEF"/>
    <property type="match status" value="1"/>
</dbReference>
<dbReference type="PANTHER" id="PTHR44757">
    <property type="entry name" value="DIGUANYLATE CYCLASE DGCP"/>
    <property type="match status" value="1"/>
</dbReference>
<dbReference type="AlphaFoldDB" id="Q1LL70"/>
<dbReference type="Pfam" id="PF00990">
    <property type="entry name" value="GGDEF"/>
    <property type="match status" value="1"/>
</dbReference>
<keyword evidence="1" id="KW-1133">Transmembrane helix</keyword>
<dbReference type="PROSITE" id="PS50112">
    <property type="entry name" value="PAS"/>
    <property type="match status" value="1"/>
</dbReference>
<evidence type="ECO:0000313" key="6">
    <source>
        <dbReference type="Proteomes" id="UP000002429"/>
    </source>
</evidence>
<dbReference type="PANTHER" id="PTHR44757:SF2">
    <property type="entry name" value="BIOFILM ARCHITECTURE MAINTENANCE PROTEIN MBAA"/>
    <property type="match status" value="1"/>
</dbReference>
<name>Q1LL70_CUPMC</name>
<dbReference type="Pfam" id="PF08448">
    <property type="entry name" value="PAS_4"/>
    <property type="match status" value="1"/>
</dbReference>
<dbReference type="PROSITE" id="PS50885">
    <property type="entry name" value="HAMP"/>
    <property type="match status" value="1"/>
</dbReference>
<dbReference type="GO" id="GO:0016020">
    <property type="term" value="C:membrane"/>
    <property type="evidence" value="ECO:0007669"/>
    <property type="project" value="InterPro"/>
</dbReference>
<dbReference type="Proteomes" id="UP000002429">
    <property type="component" value="Chromosome"/>
</dbReference>
<gene>
    <name evidence="5" type="ordered locus">Rmet_2227</name>
</gene>
<dbReference type="CDD" id="cd12914">
    <property type="entry name" value="PDC1_DGC_like"/>
    <property type="match status" value="1"/>
</dbReference>
<dbReference type="SMART" id="SM00304">
    <property type="entry name" value="HAMP"/>
    <property type="match status" value="1"/>
</dbReference>
<dbReference type="FunFam" id="3.30.70.270:FF:000001">
    <property type="entry name" value="Diguanylate cyclase domain protein"/>
    <property type="match status" value="1"/>
</dbReference>
<feature type="transmembrane region" description="Helical" evidence="1">
    <location>
        <begin position="280"/>
        <end position="303"/>
    </location>
</feature>
<reference evidence="6" key="1">
    <citation type="journal article" date="2010" name="PLoS ONE">
        <title>The complete genome sequence of Cupriavidus metallidurans strain CH34, a master survivalist in harsh and anthropogenic environments.</title>
        <authorList>
            <person name="Janssen P.J."/>
            <person name="Van Houdt R."/>
            <person name="Moors H."/>
            <person name="Monsieurs P."/>
            <person name="Morin N."/>
            <person name="Michaux A."/>
            <person name="Benotmane M.A."/>
            <person name="Leys N."/>
            <person name="Vallaeys T."/>
            <person name="Lapidus A."/>
            <person name="Monchy S."/>
            <person name="Medigue C."/>
            <person name="Taghavi S."/>
            <person name="McCorkle S."/>
            <person name="Dunn J."/>
            <person name="van der Lelie D."/>
            <person name="Mergeay M."/>
        </authorList>
    </citation>
    <scope>NUCLEOTIDE SEQUENCE [LARGE SCALE GENOMIC DNA]</scope>
    <source>
        <strain evidence="6">ATCC 43123 / DSM 2839 / NBRC 102507 / CH34</strain>
    </source>
</reference>
<dbReference type="GO" id="GO:0007165">
    <property type="term" value="P:signal transduction"/>
    <property type="evidence" value="ECO:0007669"/>
    <property type="project" value="InterPro"/>
</dbReference>
<dbReference type="KEGG" id="rme:Rmet_2227"/>
<dbReference type="GO" id="GO:0003824">
    <property type="term" value="F:catalytic activity"/>
    <property type="evidence" value="ECO:0007669"/>
    <property type="project" value="UniProtKB-ARBA"/>
</dbReference>
<dbReference type="InterPro" id="IPR013656">
    <property type="entry name" value="PAS_4"/>
</dbReference>
<dbReference type="NCBIfam" id="TIGR00254">
    <property type="entry name" value="GGDEF"/>
    <property type="match status" value="1"/>
</dbReference>
<dbReference type="SUPFAM" id="SSF55785">
    <property type="entry name" value="PYP-like sensor domain (PAS domain)"/>
    <property type="match status" value="1"/>
</dbReference>
<evidence type="ECO:0000256" key="1">
    <source>
        <dbReference type="SAM" id="Phobius"/>
    </source>
</evidence>
<dbReference type="InterPro" id="IPR043128">
    <property type="entry name" value="Rev_trsase/Diguanyl_cyclase"/>
</dbReference>
<dbReference type="CDD" id="cd00130">
    <property type="entry name" value="PAS"/>
    <property type="match status" value="1"/>
</dbReference>
<dbReference type="InterPro" id="IPR029787">
    <property type="entry name" value="Nucleotide_cyclase"/>
</dbReference>
<dbReference type="CDD" id="cd06225">
    <property type="entry name" value="HAMP"/>
    <property type="match status" value="1"/>
</dbReference>